<gene>
    <name evidence="4" type="primary">PHLGI61167</name>
    <name evidence="4" type="ORF">PHLGIDRAFT_61167</name>
</gene>
<dbReference type="Proteomes" id="UP000053257">
    <property type="component" value="Unassembled WGS sequence"/>
</dbReference>
<dbReference type="AlphaFoldDB" id="A0A0C3S867"/>
<evidence type="ECO:0000259" key="3">
    <source>
        <dbReference type="Pfam" id="PF11790"/>
    </source>
</evidence>
<dbReference type="Pfam" id="PF11790">
    <property type="entry name" value="Glyco_hydro_cc"/>
    <property type="match status" value="1"/>
</dbReference>
<dbReference type="GO" id="GO:0016787">
    <property type="term" value="F:hydrolase activity"/>
    <property type="evidence" value="ECO:0007669"/>
    <property type="project" value="UniProtKB-KW"/>
</dbReference>
<sequence length="389" mass="42337">MSKLINIFALTSLAIFATTFSVAPAHALATPGHLHLNRQVHHDVLAKKRTKRTDTQRCKPRPSSSSLVASSSEAPSSSAAAPTTSSAVQPTTSSKAVQPTTSSKAAQTSSSSSAPPATSSTSSGSSGSNKVGLAWPNGPTTDLQFYNTDAVGWCVPIVSEFVFTCTEVVYRIYSWSPYTPDPDNKYPNMKFMAQLWGSDQISDFESVVKAGYADFILGFNEPNESGQSNMSPEDGASLWKQHIEPKRALGYQTCSPATSSNPNGLTWVQNWVKACDGGCTFDYVCVHWYDVKAADFKAYVENWHTTFGKDIFITEFAPQNFNGGAQPSTGDIWAFYQEVMPWIMQTSYIKGAFPFGFMHDMSNVNVADQLMASSGQPTDLGWYIINGNY</sequence>
<protein>
    <submittedName>
        <fullName evidence="4">Glycoside hydrolase family 128 protein</fullName>
    </submittedName>
</protein>
<evidence type="ECO:0000313" key="4">
    <source>
        <dbReference type="EMBL" id="KIP12831.1"/>
    </source>
</evidence>
<organism evidence="4 5">
    <name type="scientific">Phlebiopsis gigantea (strain 11061_1 CR5-6)</name>
    <name type="common">White-rot fungus</name>
    <name type="synonym">Peniophora gigantea</name>
    <dbReference type="NCBI Taxonomy" id="745531"/>
    <lineage>
        <taxon>Eukaryota</taxon>
        <taxon>Fungi</taxon>
        <taxon>Dikarya</taxon>
        <taxon>Basidiomycota</taxon>
        <taxon>Agaricomycotina</taxon>
        <taxon>Agaricomycetes</taxon>
        <taxon>Polyporales</taxon>
        <taxon>Phanerochaetaceae</taxon>
        <taxon>Phlebiopsis</taxon>
    </lineage>
</organism>
<evidence type="ECO:0000256" key="2">
    <source>
        <dbReference type="SAM" id="SignalP"/>
    </source>
</evidence>
<feature type="region of interest" description="Disordered" evidence="1">
    <location>
        <begin position="45"/>
        <end position="133"/>
    </location>
</feature>
<name>A0A0C3S867_PHLG1</name>
<dbReference type="STRING" id="745531.A0A0C3S867"/>
<feature type="signal peptide" evidence="2">
    <location>
        <begin position="1"/>
        <end position="29"/>
    </location>
</feature>
<dbReference type="OrthoDB" id="5959761at2759"/>
<dbReference type="Gene3D" id="3.20.20.80">
    <property type="entry name" value="Glycosidases"/>
    <property type="match status" value="1"/>
</dbReference>
<feature type="compositionally biased region" description="Basic and acidic residues" evidence="1">
    <location>
        <begin position="45"/>
        <end position="57"/>
    </location>
</feature>
<proteinExistence type="predicted"/>
<evidence type="ECO:0000313" key="5">
    <source>
        <dbReference type="Proteomes" id="UP000053257"/>
    </source>
</evidence>
<dbReference type="PANTHER" id="PTHR34154:SF3">
    <property type="entry name" value="ALKALI-SENSITIVE LINKAGE PROTEIN 1"/>
    <property type="match status" value="1"/>
</dbReference>
<dbReference type="HOGENOM" id="CLU_040908_0_1_1"/>
<keyword evidence="4" id="KW-0378">Hydrolase</keyword>
<reference evidence="4 5" key="1">
    <citation type="journal article" date="2014" name="PLoS Genet.">
        <title>Analysis of the Phlebiopsis gigantea genome, transcriptome and secretome provides insight into its pioneer colonization strategies of wood.</title>
        <authorList>
            <person name="Hori C."/>
            <person name="Ishida T."/>
            <person name="Igarashi K."/>
            <person name="Samejima M."/>
            <person name="Suzuki H."/>
            <person name="Master E."/>
            <person name="Ferreira P."/>
            <person name="Ruiz-Duenas F.J."/>
            <person name="Held B."/>
            <person name="Canessa P."/>
            <person name="Larrondo L.F."/>
            <person name="Schmoll M."/>
            <person name="Druzhinina I.S."/>
            <person name="Kubicek C.P."/>
            <person name="Gaskell J.A."/>
            <person name="Kersten P."/>
            <person name="St John F."/>
            <person name="Glasner J."/>
            <person name="Sabat G."/>
            <person name="Splinter BonDurant S."/>
            <person name="Syed K."/>
            <person name="Yadav J."/>
            <person name="Mgbeahuruike A.C."/>
            <person name="Kovalchuk A."/>
            <person name="Asiegbu F.O."/>
            <person name="Lackner G."/>
            <person name="Hoffmeister D."/>
            <person name="Rencoret J."/>
            <person name="Gutierrez A."/>
            <person name="Sun H."/>
            <person name="Lindquist E."/>
            <person name="Barry K."/>
            <person name="Riley R."/>
            <person name="Grigoriev I.V."/>
            <person name="Henrissat B."/>
            <person name="Kues U."/>
            <person name="Berka R.M."/>
            <person name="Martinez A.T."/>
            <person name="Covert S.F."/>
            <person name="Blanchette R.A."/>
            <person name="Cullen D."/>
        </authorList>
    </citation>
    <scope>NUCLEOTIDE SEQUENCE [LARGE SCALE GENOMIC DNA]</scope>
    <source>
        <strain evidence="4 5">11061_1 CR5-6</strain>
    </source>
</reference>
<dbReference type="EMBL" id="KN840438">
    <property type="protein sequence ID" value="KIP12831.1"/>
    <property type="molecule type" value="Genomic_DNA"/>
</dbReference>
<evidence type="ECO:0000256" key="1">
    <source>
        <dbReference type="SAM" id="MobiDB-lite"/>
    </source>
</evidence>
<feature type="compositionally biased region" description="Low complexity" evidence="1">
    <location>
        <begin position="62"/>
        <end position="128"/>
    </location>
</feature>
<keyword evidence="2" id="KW-0732">Signal</keyword>
<dbReference type="InterPro" id="IPR017853">
    <property type="entry name" value="GH"/>
</dbReference>
<dbReference type="GO" id="GO:0071966">
    <property type="term" value="P:fungal-type cell wall polysaccharide metabolic process"/>
    <property type="evidence" value="ECO:0007669"/>
    <property type="project" value="TreeGrafter"/>
</dbReference>
<feature type="domain" description="Asl1-like glycosyl hydrolase catalytic" evidence="3">
    <location>
        <begin position="172"/>
        <end position="382"/>
    </location>
</feature>
<dbReference type="SUPFAM" id="SSF51445">
    <property type="entry name" value="(Trans)glycosidases"/>
    <property type="match status" value="1"/>
</dbReference>
<dbReference type="InterPro" id="IPR024655">
    <property type="entry name" value="Asl1_glyco_hydro_catalytic"/>
</dbReference>
<keyword evidence="5" id="KW-1185">Reference proteome</keyword>
<feature type="chain" id="PRO_5002169891" evidence="2">
    <location>
        <begin position="30"/>
        <end position="389"/>
    </location>
</feature>
<dbReference type="GO" id="GO:0009277">
    <property type="term" value="C:fungal-type cell wall"/>
    <property type="evidence" value="ECO:0007669"/>
    <property type="project" value="TreeGrafter"/>
</dbReference>
<dbReference type="PANTHER" id="PTHR34154">
    <property type="entry name" value="ALKALI-SENSITIVE LINKAGE PROTEIN 1"/>
    <property type="match status" value="1"/>
</dbReference>
<dbReference type="InterPro" id="IPR053183">
    <property type="entry name" value="ASL1"/>
</dbReference>
<accession>A0A0C3S867</accession>